<evidence type="ECO:0000313" key="2">
    <source>
        <dbReference type="Proteomes" id="UP000287361"/>
    </source>
</evidence>
<dbReference type="AlphaFoldDB" id="A0A401LDW7"/>
<accession>A0A401LDW7</accession>
<gene>
    <name evidence="1" type="ORF">KGMB03357_12950</name>
</gene>
<organism evidence="1 2">
    <name type="scientific">Anaerotignum faecicola</name>
    <dbReference type="NCBI Taxonomy" id="2358141"/>
    <lineage>
        <taxon>Bacteria</taxon>
        <taxon>Bacillati</taxon>
        <taxon>Bacillota</taxon>
        <taxon>Clostridia</taxon>
        <taxon>Lachnospirales</taxon>
        <taxon>Anaerotignaceae</taxon>
        <taxon>Anaerotignum</taxon>
    </lineage>
</organism>
<dbReference type="EMBL" id="BHVZ01000002">
    <property type="protein sequence ID" value="GCB29634.1"/>
    <property type="molecule type" value="Genomic_DNA"/>
</dbReference>
<name>A0A401LDW7_9FIRM</name>
<proteinExistence type="predicted"/>
<sequence length="44" mass="4938">MSTGQNAQKRVDYIVKFEGYALAFYLTKALKCDTLFSEQKGCGI</sequence>
<reference evidence="1 2" key="1">
    <citation type="submission" date="2018-10" db="EMBL/GenBank/DDBJ databases">
        <title>Draft Genome Sequence of Anaerotignum sp. KCTC 15736.</title>
        <authorList>
            <person name="Choi S.H."/>
            <person name="Kim J.S."/>
            <person name="Kang S.W."/>
            <person name="Lee J.S."/>
            <person name="Park S.H."/>
        </authorList>
    </citation>
    <scope>NUCLEOTIDE SEQUENCE [LARGE SCALE GENOMIC DNA]</scope>
    <source>
        <strain evidence="1 2">KCTC 15736</strain>
    </source>
</reference>
<comment type="caution">
    <text evidence="1">The sequence shown here is derived from an EMBL/GenBank/DDBJ whole genome shotgun (WGS) entry which is preliminary data.</text>
</comment>
<evidence type="ECO:0000313" key="1">
    <source>
        <dbReference type="EMBL" id="GCB29634.1"/>
    </source>
</evidence>
<keyword evidence="2" id="KW-1185">Reference proteome</keyword>
<dbReference type="Proteomes" id="UP000287361">
    <property type="component" value="Unassembled WGS sequence"/>
</dbReference>
<protein>
    <submittedName>
        <fullName evidence="1">Uncharacterized protein</fullName>
    </submittedName>
</protein>